<feature type="region of interest" description="Disordered" evidence="1">
    <location>
        <begin position="96"/>
        <end position="120"/>
    </location>
</feature>
<comment type="caution">
    <text evidence="2">The sequence shown here is derived from an EMBL/GenBank/DDBJ whole genome shotgun (WGS) entry which is preliminary data.</text>
</comment>
<reference evidence="2" key="1">
    <citation type="journal article" date="2022" name="Int. J. Mol. Sci.">
        <title>Draft Genome of Tanacetum Coccineum: Genomic Comparison of Closely Related Tanacetum-Family Plants.</title>
        <authorList>
            <person name="Yamashiro T."/>
            <person name="Shiraishi A."/>
            <person name="Nakayama K."/>
            <person name="Satake H."/>
        </authorList>
    </citation>
    <scope>NUCLEOTIDE SEQUENCE</scope>
</reference>
<evidence type="ECO:0000256" key="1">
    <source>
        <dbReference type="SAM" id="MobiDB-lite"/>
    </source>
</evidence>
<keyword evidence="3" id="KW-1185">Reference proteome</keyword>
<organism evidence="2 3">
    <name type="scientific">Tanacetum coccineum</name>
    <dbReference type="NCBI Taxonomy" id="301880"/>
    <lineage>
        <taxon>Eukaryota</taxon>
        <taxon>Viridiplantae</taxon>
        <taxon>Streptophyta</taxon>
        <taxon>Embryophyta</taxon>
        <taxon>Tracheophyta</taxon>
        <taxon>Spermatophyta</taxon>
        <taxon>Magnoliopsida</taxon>
        <taxon>eudicotyledons</taxon>
        <taxon>Gunneridae</taxon>
        <taxon>Pentapetalae</taxon>
        <taxon>asterids</taxon>
        <taxon>campanulids</taxon>
        <taxon>Asterales</taxon>
        <taxon>Asteraceae</taxon>
        <taxon>Asteroideae</taxon>
        <taxon>Anthemideae</taxon>
        <taxon>Anthemidinae</taxon>
        <taxon>Tanacetum</taxon>
    </lineage>
</organism>
<feature type="compositionally biased region" description="Polar residues" evidence="1">
    <location>
        <begin position="96"/>
        <end position="107"/>
    </location>
</feature>
<sequence length="120" mass="13191">MLNRHKNWLVHKQTACGKDFSNLFMVDNLPKIVGFSTHLASLVKSWLVQDQTVLGKDYSNLLIADSLLKTIWFINAPCYGNEALASPKANELTIPEQTATGKGTSNPFMAGSLPKTTKPT</sequence>
<protein>
    <submittedName>
        <fullName evidence="2">Uncharacterized protein</fullName>
    </submittedName>
</protein>
<dbReference type="Proteomes" id="UP001151760">
    <property type="component" value="Unassembled WGS sequence"/>
</dbReference>
<name>A0ABQ5IQF0_9ASTR</name>
<evidence type="ECO:0000313" key="3">
    <source>
        <dbReference type="Proteomes" id="UP001151760"/>
    </source>
</evidence>
<accession>A0ABQ5IQF0</accession>
<reference evidence="2" key="2">
    <citation type="submission" date="2022-01" db="EMBL/GenBank/DDBJ databases">
        <authorList>
            <person name="Yamashiro T."/>
            <person name="Shiraishi A."/>
            <person name="Satake H."/>
            <person name="Nakayama K."/>
        </authorList>
    </citation>
    <scope>NUCLEOTIDE SEQUENCE</scope>
</reference>
<gene>
    <name evidence="2" type="ORF">Tco_1112354</name>
</gene>
<proteinExistence type="predicted"/>
<dbReference type="EMBL" id="BQNB010021019">
    <property type="protein sequence ID" value="GJU02016.1"/>
    <property type="molecule type" value="Genomic_DNA"/>
</dbReference>
<evidence type="ECO:0000313" key="2">
    <source>
        <dbReference type="EMBL" id="GJU02016.1"/>
    </source>
</evidence>